<accession>F2KM84</accession>
<evidence type="ECO:0000313" key="1">
    <source>
        <dbReference type="EMBL" id="AEA71627.1"/>
    </source>
</evidence>
<gene>
    <name evidence="1" type="ORF">PSEBR_m1621</name>
</gene>
<reference evidence="1 2" key="1">
    <citation type="journal article" date="2011" name="J. Bacteriol.">
        <title>Complete genome sequence of a beneficial plant root-associated bacterium, Pseudomonas brassicacearum.</title>
        <authorList>
            <person name="Ortet P."/>
            <person name="Barakat M."/>
            <person name="Lalaouna D."/>
            <person name="Fochesato S."/>
            <person name="Barbe V."/>
            <person name="Vacherie B."/>
            <person name="Santaella C."/>
            <person name="Heulin T."/>
            <person name="Achouak W."/>
        </authorList>
    </citation>
    <scope>NUCLEOTIDE SEQUENCE [LARGE SCALE GENOMIC DNA]</scope>
    <source>
        <strain evidence="1 2">NFM421</strain>
    </source>
</reference>
<name>F2KM84_PSEBN</name>
<dbReference type="KEGG" id="pba:PSEBR_m1621"/>
<reference key="2">
    <citation type="submission" date="2011-03" db="EMBL/GenBank/DDBJ databases">
        <title>Complete Genome Sequence of a beneficial plant roots-associated bacterium Pseudomonas brassicacearum.</title>
        <authorList>
            <person name="Ortet P."/>
            <person name="Barakat M."/>
            <person name="Lalaouna D."/>
            <person name="Fochesato S."/>
            <person name="Barbe V."/>
            <person name="Santaella C."/>
            <person name="Heulin T."/>
            <person name="Achouak W."/>
        </authorList>
    </citation>
    <scope>NUCLEOTIDE SEQUENCE</scope>
    <source>
        <strain>NFM421</strain>
    </source>
</reference>
<dbReference type="Proteomes" id="UP000006692">
    <property type="component" value="Chromosome"/>
</dbReference>
<sequence>MCRCSIGSLPSRDLGCAVFVLRVATPEGDSGRLVGDYLFAEPFMKTFAWCAKSTVSKTTKPRNARLSNWWAHTDSNRGPKDYELLGELLCLEKSFVGERRLA</sequence>
<dbReference type="AlphaFoldDB" id="F2KM84"/>
<organism evidence="1 2">
    <name type="scientific">Pseudomonas brassicacearum (strain NFM421)</name>
    <dbReference type="NCBI Taxonomy" id="994484"/>
    <lineage>
        <taxon>Bacteria</taxon>
        <taxon>Pseudomonadati</taxon>
        <taxon>Pseudomonadota</taxon>
        <taxon>Gammaproteobacteria</taxon>
        <taxon>Pseudomonadales</taxon>
        <taxon>Pseudomonadaceae</taxon>
        <taxon>Pseudomonas</taxon>
    </lineage>
</organism>
<protein>
    <submittedName>
        <fullName evidence="1">Uncharacterized protein</fullName>
    </submittedName>
</protein>
<proteinExistence type="predicted"/>
<evidence type="ECO:0000313" key="2">
    <source>
        <dbReference type="Proteomes" id="UP000006692"/>
    </source>
</evidence>
<dbReference type="HOGENOM" id="CLU_2274984_0_0_6"/>
<dbReference type="EMBL" id="CP002585">
    <property type="protein sequence ID" value="AEA71627.1"/>
    <property type="molecule type" value="Genomic_DNA"/>
</dbReference>